<dbReference type="AlphaFoldDB" id="A0A381WVK0"/>
<sequence>MKYCVFSTVVIIFIVSSTPQGRSGVMAALFISHLLTESPTSPLTVFTTDIQHREIQFAVPGKSGKAHADLYLPGGNSSHPAIVFFMGIIPPDRDEERIIRLGEGLARSGMVVMIPWLETQKTNQLSSQDIESLVASFQYLETHPNVKRDAIGMGGICTGASLSVIAAQDSRINDRVKFVNSFAGYYDAFELIISSSSNTQLIDQNTQPWNPDNLTSNMISKHLIDGLGPQDRARITEIVNSEATATPPNQFLSKNAQAVLQLVSGSTRQEATKYTSDLNLRTQNFLSTMSP</sequence>
<evidence type="ECO:0008006" key="2">
    <source>
        <dbReference type="Google" id="ProtNLM"/>
    </source>
</evidence>
<gene>
    <name evidence="1" type="ORF">METZ01_LOCUS108791</name>
</gene>
<dbReference type="Gene3D" id="3.40.50.1820">
    <property type="entry name" value="alpha/beta hydrolase"/>
    <property type="match status" value="1"/>
</dbReference>
<name>A0A381WVK0_9ZZZZ</name>
<organism evidence="1">
    <name type="scientific">marine metagenome</name>
    <dbReference type="NCBI Taxonomy" id="408172"/>
    <lineage>
        <taxon>unclassified sequences</taxon>
        <taxon>metagenomes</taxon>
        <taxon>ecological metagenomes</taxon>
    </lineage>
</organism>
<protein>
    <recommendedName>
        <fullName evidence="2">Dienelactone hydrolase domain-containing protein</fullName>
    </recommendedName>
</protein>
<dbReference type="EMBL" id="UINC01012868">
    <property type="protein sequence ID" value="SVA55937.1"/>
    <property type="molecule type" value="Genomic_DNA"/>
</dbReference>
<proteinExistence type="predicted"/>
<evidence type="ECO:0000313" key="1">
    <source>
        <dbReference type="EMBL" id="SVA55937.1"/>
    </source>
</evidence>
<dbReference type="InterPro" id="IPR029058">
    <property type="entry name" value="AB_hydrolase_fold"/>
</dbReference>
<reference evidence="1" key="1">
    <citation type="submission" date="2018-05" db="EMBL/GenBank/DDBJ databases">
        <authorList>
            <person name="Lanie J.A."/>
            <person name="Ng W.-L."/>
            <person name="Kazmierczak K.M."/>
            <person name="Andrzejewski T.M."/>
            <person name="Davidsen T.M."/>
            <person name="Wayne K.J."/>
            <person name="Tettelin H."/>
            <person name="Glass J.I."/>
            <person name="Rusch D."/>
            <person name="Podicherti R."/>
            <person name="Tsui H.-C.T."/>
            <person name="Winkler M.E."/>
        </authorList>
    </citation>
    <scope>NUCLEOTIDE SEQUENCE</scope>
</reference>
<dbReference type="SUPFAM" id="SSF53474">
    <property type="entry name" value="alpha/beta-Hydrolases"/>
    <property type="match status" value="1"/>
</dbReference>
<feature type="non-terminal residue" evidence="1">
    <location>
        <position position="291"/>
    </location>
</feature>
<accession>A0A381WVK0</accession>